<feature type="domain" description="Fimbrial-type adhesion" evidence="2">
    <location>
        <begin position="194"/>
        <end position="336"/>
    </location>
</feature>
<dbReference type="SUPFAM" id="SSF49401">
    <property type="entry name" value="Bacterial adhesins"/>
    <property type="match status" value="1"/>
</dbReference>
<organism evidence="3 4">
    <name type="scientific">Solimicrobium silvestre</name>
    <dbReference type="NCBI Taxonomy" id="2099400"/>
    <lineage>
        <taxon>Bacteria</taxon>
        <taxon>Pseudomonadati</taxon>
        <taxon>Pseudomonadota</taxon>
        <taxon>Betaproteobacteria</taxon>
        <taxon>Burkholderiales</taxon>
        <taxon>Oxalobacteraceae</taxon>
        <taxon>Solimicrobium</taxon>
    </lineage>
</organism>
<gene>
    <name evidence="3" type="ORF">S2091_1388</name>
</gene>
<comment type="caution">
    <text evidence="3">The sequence shown here is derived from an EMBL/GenBank/DDBJ whole genome shotgun (WGS) entry which is preliminary data.</text>
</comment>
<dbReference type="InterPro" id="IPR050263">
    <property type="entry name" value="Bact_Fimbrial_Adh_Pro"/>
</dbReference>
<dbReference type="Proteomes" id="UP000237839">
    <property type="component" value="Unassembled WGS sequence"/>
</dbReference>
<dbReference type="Gene3D" id="2.60.40.1090">
    <property type="entry name" value="Fimbrial-type adhesion domain"/>
    <property type="match status" value="1"/>
</dbReference>
<dbReference type="InterPro" id="IPR000259">
    <property type="entry name" value="Adhesion_dom_fimbrial"/>
</dbReference>
<dbReference type="AlphaFoldDB" id="A0A2S9H1C0"/>
<reference evidence="3 4" key="1">
    <citation type="submission" date="2018-02" db="EMBL/GenBank/DDBJ databases">
        <title>Solimicrobium silvestre gen. nov., sp. nov., isolated from alpine forest soil.</title>
        <authorList>
            <person name="Margesin R."/>
            <person name="Albuquerque L."/>
            <person name="Zhang D.-C."/>
            <person name="Froufe H.J.C."/>
            <person name="Severino R."/>
            <person name="Roxo I."/>
            <person name="Egas C."/>
            <person name="Da Costa M.S."/>
        </authorList>
    </citation>
    <scope>NUCLEOTIDE SEQUENCE [LARGE SCALE GENOMIC DNA]</scope>
    <source>
        <strain evidence="3 4">S20-91</strain>
    </source>
</reference>
<dbReference type="PANTHER" id="PTHR33420">
    <property type="entry name" value="FIMBRIAL SUBUNIT ELFA-RELATED"/>
    <property type="match status" value="1"/>
</dbReference>
<evidence type="ECO:0000256" key="1">
    <source>
        <dbReference type="SAM" id="SignalP"/>
    </source>
</evidence>
<dbReference type="InterPro" id="IPR036937">
    <property type="entry name" value="Adhesion_dom_fimbrial_sf"/>
</dbReference>
<feature type="chain" id="PRO_5015622817" evidence="1">
    <location>
        <begin position="25"/>
        <end position="337"/>
    </location>
</feature>
<evidence type="ECO:0000313" key="3">
    <source>
        <dbReference type="EMBL" id="PRC93779.1"/>
    </source>
</evidence>
<protein>
    <submittedName>
        <fullName evidence="3">Fimbrial protein</fullName>
    </submittedName>
</protein>
<dbReference type="PANTHER" id="PTHR33420:SF26">
    <property type="entry name" value="FIMBRIAL SUBUNIT"/>
    <property type="match status" value="1"/>
</dbReference>
<evidence type="ECO:0000259" key="2">
    <source>
        <dbReference type="Pfam" id="PF00419"/>
    </source>
</evidence>
<proteinExistence type="predicted"/>
<dbReference type="GO" id="GO:0043709">
    <property type="term" value="P:cell adhesion involved in single-species biofilm formation"/>
    <property type="evidence" value="ECO:0007669"/>
    <property type="project" value="TreeGrafter"/>
</dbReference>
<dbReference type="Pfam" id="PF00419">
    <property type="entry name" value="Fimbrial"/>
    <property type="match status" value="1"/>
</dbReference>
<evidence type="ECO:0000313" key="4">
    <source>
        <dbReference type="Proteomes" id="UP000237839"/>
    </source>
</evidence>
<dbReference type="Gene3D" id="2.60.40.3310">
    <property type="match status" value="1"/>
</dbReference>
<dbReference type="EMBL" id="PUGF01000005">
    <property type="protein sequence ID" value="PRC93779.1"/>
    <property type="molecule type" value="Genomic_DNA"/>
</dbReference>
<dbReference type="RefSeq" id="WP_105531071.1">
    <property type="nucleotide sequence ID" value="NZ_PUGF01000005.1"/>
</dbReference>
<keyword evidence="1" id="KW-0732">Signal</keyword>
<feature type="signal peptide" evidence="1">
    <location>
        <begin position="1"/>
        <end position="24"/>
    </location>
</feature>
<name>A0A2S9H1C0_9BURK</name>
<sequence length="337" mass="35911">MIKFSAVLNFTLCTLLFYVSNAQADRGCTVTQNTFNMPISLSVAQDHPINTPIGAAGTYDLYSCSDTSQFNQAITISSYDSTGKRINGRLIFNSGIKGIGYSVGMKSIGNCDGKIDYAGRESNNWPYTVLCRAKGLFPVQPIKGQFLLTFYKIAPTTDSGTVASKTSITAPLYNNDGWWTSPESKLTITGLTVTTVSCSMPNVTVPMGKTNTLQMFDGVGSRLSPVPFEIRLNNCIAGPNTSVKYQFDPLKPALDSKNGILALDSGGAKPAATGVGIQIRSADGNEAVQEFGVPHAFGNITTGGSYTIPFNARYIQTAAKVAAGIANSAMTFTLIYE</sequence>
<dbReference type="OrthoDB" id="8781842at2"/>
<dbReference type="GO" id="GO:0009289">
    <property type="term" value="C:pilus"/>
    <property type="evidence" value="ECO:0007669"/>
    <property type="project" value="InterPro"/>
</dbReference>
<dbReference type="InterPro" id="IPR008966">
    <property type="entry name" value="Adhesion_dom_sf"/>
</dbReference>
<accession>A0A2S9H1C0</accession>
<keyword evidence="4" id="KW-1185">Reference proteome</keyword>